<organism evidence="1 2">
    <name type="scientific">Tumebacillus lacus</name>
    <dbReference type="NCBI Taxonomy" id="2995335"/>
    <lineage>
        <taxon>Bacteria</taxon>
        <taxon>Bacillati</taxon>
        <taxon>Bacillota</taxon>
        <taxon>Bacilli</taxon>
        <taxon>Bacillales</taxon>
        <taxon>Alicyclobacillaceae</taxon>
        <taxon>Tumebacillus</taxon>
    </lineage>
</organism>
<evidence type="ECO:0000313" key="1">
    <source>
        <dbReference type="EMBL" id="MCX7571344.1"/>
    </source>
</evidence>
<evidence type="ECO:0008006" key="3">
    <source>
        <dbReference type="Google" id="ProtNLM"/>
    </source>
</evidence>
<protein>
    <recommendedName>
        <fullName evidence="3">WAP domain-containing protein</fullName>
    </recommendedName>
</protein>
<accession>A0ABT3X363</accession>
<evidence type="ECO:0000313" key="2">
    <source>
        <dbReference type="Proteomes" id="UP001208017"/>
    </source>
</evidence>
<dbReference type="RefSeq" id="WP_267152592.1">
    <property type="nucleotide sequence ID" value="NZ_JAPMLT010000010.1"/>
</dbReference>
<proteinExistence type="predicted"/>
<comment type="caution">
    <text evidence="1">The sequence shown here is derived from an EMBL/GenBank/DDBJ whole genome shotgun (WGS) entry which is preliminary data.</text>
</comment>
<dbReference type="EMBL" id="JAPMLT010000010">
    <property type="protein sequence ID" value="MCX7571344.1"/>
    <property type="molecule type" value="Genomic_DNA"/>
</dbReference>
<dbReference type="Proteomes" id="UP001208017">
    <property type="component" value="Unassembled WGS sequence"/>
</dbReference>
<sequence length="49" mass="5700">MNLLMKMLGVSAKEQAEPEVIWECYPGNVCEYELMLCRDRECMSYGECC</sequence>
<gene>
    <name evidence="1" type="ORF">OS242_15450</name>
</gene>
<name>A0ABT3X363_9BACL</name>
<reference evidence="1 2" key="1">
    <citation type="submission" date="2022-11" db="EMBL/GenBank/DDBJ databases">
        <title>Study of microbial diversity in lake waters.</title>
        <authorList>
            <person name="Zhang J."/>
        </authorList>
    </citation>
    <scope>NUCLEOTIDE SEQUENCE [LARGE SCALE GENOMIC DNA]</scope>
    <source>
        <strain evidence="1 2">DT12</strain>
    </source>
</reference>
<keyword evidence="2" id="KW-1185">Reference proteome</keyword>